<evidence type="ECO:0000313" key="3">
    <source>
        <dbReference type="Proteomes" id="UP001283361"/>
    </source>
</evidence>
<comment type="caution">
    <text evidence="2">The sequence shown here is derived from an EMBL/GenBank/DDBJ whole genome shotgun (WGS) entry which is preliminary data.</text>
</comment>
<feature type="transmembrane region" description="Helical" evidence="1">
    <location>
        <begin position="151"/>
        <end position="171"/>
    </location>
</feature>
<reference evidence="2" key="1">
    <citation type="journal article" date="2023" name="G3 (Bethesda)">
        <title>A reference genome for the long-term kleptoplast-retaining sea slug Elysia crispata morphotype clarki.</title>
        <authorList>
            <person name="Eastman K.E."/>
            <person name="Pendleton A.L."/>
            <person name="Shaikh M.A."/>
            <person name="Suttiyut T."/>
            <person name="Ogas R."/>
            <person name="Tomko P."/>
            <person name="Gavelis G."/>
            <person name="Widhalm J.R."/>
            <person name="Wisecaver J.H."/>
        </authorList>
    </citation>
    <scope>NUCLEOTIDE SEQUENCE</scope>
    <source>
        <strain evidence="2">ECLA1</strain>
    </source>
</reference>
<feature type="transmembrane region" description="Helical" evidence="1">
    <location>
        <begin position="12"/>
        <end position="31"/>
    </location>
</feature>
<sequence length="221" mass="24558">MPRLWKHFGTFMYAITGLVFQTLAVCSGSWLTVSHFHSGYRTCDLNDPERTRSSPSTSGSSCWTQSYKWVQVSSVGLWGVCFTSTYQPNDAFVPYCSDFVDDVVPAPWLTLLQTGLLLSPFLAALGLLFLTSVRLKRWREDFTVEWLAFKLLTVSGLCGVAACGAFVALMTPEFLSSYEPIFVYLGQDWALYLYTYGSLLHLWGSIGGATYTAAGKSLKIV</sequence>
<evidence type="ECO:0000313" key="2">
    <source>
        <dbReference type="EMBL" id="KAK3751019.1"/>
    </source>
</evidence>
<feature type="transmembrane region" description="Helical" evidence="1">
    <location>
        <begin position="108"/>
        <end position="130"/>
    </location>
</feature>
<dbReference type="Proteomes" id="UP001283361">
    <property type="component" value="Unassembled WGS sequence"/>
</dbReference>
<keyword evidence="1" id="KW-1133">Transmembrane helix</keyword>
<keyword evidence="1" id="KW-0812">Transmembrane</keyword>
<proteinExistence type="predicted"/>
<dbReference type="Gene3D" id="1.20.140.150">
    <property type="match status" value="1"/>
</dbReference>
<dbReference type="AlphaFoldDB" id="A0AAE0YMJ5"/>
<gene>
    <name evidence="2" type="ORF">RRG08_044597</name>
</gene>
<organism evidence="2 3">
    <name type="scientific">Elysia crispata</name>
    <name type="common">lettuce slug</name>
    <dbReference type="NCBI Taxonomy" id="231223"/>
    <lineage>
        <taxon>Eukaryota</taxon>
        <taxon>Metazoa</taxon>
        <taxon>Spiralia</taxon>
        <taxon>Lophotrochozoa</taxon>
        <taxon>Mollusca</taxon>
        <taxon>Gastropoda</taxon>
        <taxon>Heterobranchia</taxon>
        <taxon>Euthyneura</taxon>
        <taxon>Panpulmonata</taxon>
        <taxon>Sacoglossa</taxon>
        <taxon>Placobranchoidea</taxon>
        <taxon>Plakobranchidae</taxon>
        <taxon>Elysia</taxon>
    </lineage>
</organism>
<feature type="transmembrane region" description="Helical" evidence="1">
    <location>
        <begin position="191"/>
        <end position="214"/>
    </location>
</feature>
<dbReference type="EMBL" id="JAWDGP010005840">
    <property type="protein sequence ID" value="KAK3751019.1"/>
    <property type="molecule type" value="Genomic_DNA"/>
</dbReference>
<protein>
    <submittedName>
        <fullName evidence="2">Uncharacterized protein</fullName>
    </submittedName>
</protein>
<name>A0AAE0YMJ5_9GAST</name>
<keyword evidence="3" id="KW-1185">Reference proteome</keyword>
<evidence type="ECO:0000256" key="1">
    <source>
        <dbReference type="SAM" id="Phobius"/>
    </source>
</evidence>
<accession>A0AAE0YMJ5</accession>
<keyword evidence="1" id="KW-0472">Membrane</keyword>